<evidence type="ECO:0000313" key="5">
    <source>
        <dbReference type="Proteomes" id="UP000422736"/>
    </source>
</evidence>
<dbReference type="InterPro" id="IPR021858">
    <property type="entry name" value="Fun_TF"/>
</dbReference>
<reference evidence="4 5" key="2">
    <citation type="submission" date="2019-11" db="EMBL/GenBank/DDBJ databases">
        <authorList>
            <person name="Lu H."/>
        </authorList>
    </citation>
    <scope>NUCLEOTIDE SEQUENCE [LARGE SCALE GENOMIC DNA]</scope>
    <source>
        <strain evidence="4 5">FIM1</strain>
    </source>
</reference>
<sequence>MDNRRIVGRISNSRSRNSKKAPLTLKWGGRPYKNKNKVINIPENTKLVNGILVAKDEGKTVSASNLNIKNLIVVNEGTQFLCSKKRRSKQTGTKPQCNEENSASENSLELFNGYSPMNDLWFSPLQVFGSPGLTELFSFYVQETSQIFIVSNSGNTVNPFKTTLPQMAIENKIVMKLLAVLGGQHRKKFGYQTDRIEEDKVMKQLYDESLLELERRVVDPQEKFSFVTLACILILASIDIFFDQKQGLWRTHLYGAKDILLEKLKRNSEWTDVVSQRQKISYSVGEDRESFLTRWFMYLNVISLLSSPKATRQAEIFQQMDLDFCPSADRNNNLLAREDLKDIQPTSGMEPRILAYLSRISQMVFEKDKITSANGMEELMTQAIELDYEISNYLVTSERERDEVLKSVQPTTKNLRIYQFLRCTNLLFGLTALLLLRRRILNLSQRTTLVKELLTRISALLRDKVPLNSPAESCLLLCIFSCGCELIDSSLVSLRDVYIRHLDSLMKGGISGAKIAKTVMEECWETGLPWWEVLKTRKQHISFAI</sequence>
<keyword evidence="4" id="KW-0812">Transmembrane</keyword>
<keyword evidence="4" id="KW-0472">Membrane</keyword>
<dbReference type="PANTHER" id="PTHR37534:SF43">
    <property type="entry name" value="FINGER DOMAIN PROTEIN, PUTATIVE (AFU_ORTHOLOGUE AFUA_1G01850)-RELATED"/>
    <property type="match status" value="1"/>
</dbReference>
<feature type="region of interest" description="Disordered" evidence="3">
    <location>
        <begin position="85"/>
        <end position="104"/>
    </location>
</feature>
<evidence type="ECO:0000256" key="1">
    <source>
        <dbReference type="ARBA" id="ARBA00004123"/>
    </source>
</evidence>
<organism evidence="4 5">
    <name type="scientific">Kluyveromyces marxianus</name>
    <name type="common">Yeast</name>
    <name type="synonym">Candida kefyr</name>
    <dbReference type="NCBI Taxonomy" id="4911"/>
    <lineage>
        <taxon>Eukaryota</taxon>
        <taxon>Fungi</taxon>
        <taxon>Dikarya</taxon>
        <taxon>Ascomycota</taxon>
        <taxon>Saccharomycotina</taxon>
        <taxon>Saccharomycetes</taxon>
        <taxon>Saccharomycetales</taxon>
        <taxon>Saccharomycetaceae</taxon>
        <taxon>Kluyveromyces</taxon>
    </lineage>
</organism>
<comment type="subcellular location">
    <subcellularLocation>
        <location evidence="1">Nucleus</location>
    </subcellularLocation>
</comment>
<keyword evidence="5" id="KW-1185">Reference proteome</keyword>
<protein>
    <submittedName>
        <fullName evidence="4">Conserved hypothetical transmembrane protein</fullName>
    </submittedName>
</protein>
<name>A0ABX6ERU8_KLUMA</name>
<accession>A0ABX6ERU8</accession>
<gene>
    <name evidence="4" type="ORF">FIM1_1714</name>
</gene>
<feature type="region of interest" description="Disordered" evidence="3">
    <location>
        <begin position="1"/>
        <end position="22"/>
    </location>
</feature>
<reference evidence="4 5" key="1">
    <citation type="submission" date="2016-03" db="EMBL/GenBank/DDBJ databases">
        <title>How can Kluyveromyces marxianus grow so fast - potential evolutionary course in Saccharomyces Complex revealed by comparative genomics.</title>
        <authorList>
            <person name="Mo W."/>
            <person name="Lu W."/>
            <person name="Yang X."/>
            <person name="Qi J."/>
            <person name="Lv H."/>
        </authorList>
    </citation>
    <scope>NUCLEOTIDE SEQUENCE [LARGE SCALE GENOMIC DNA]</scope>
    <source>
        <strain evidence="4 5">FIM1</strain>
    </source>
</reference>
<dbReference type="EMBL" id="CP015056">
    <property type="protein sequence ID" value="QGN15030.1"/>
    <property type="molecule type" value="Genomic_DNA"/>
</dbReference>
<proteinExistence type="predicted"/>
<keyword evidence="2" id="KW-0539">Nucleus</keyword>
<dbReference type="PANTHER" id="PTHR37534">
    <property type="entry name" value="TRANSCRIPTIONAL ACTIVATOR PROTEIN UGA3"/>
    <property type="match status" value="1"/>
</dbReference>
<evidence type="ECO:0000256" key="3">
    <source>
        <dbReference type="SAM" id="MobiDB-lite"/>
    </source>
</evidence>
<evidence type="ECO:0000256" key="2">
    <source>
        <dbReference type="ARBA" id="ARBA00023242"/>
    </source>
</evidence>
<dbReference type="Proteomes" id="UP000422736">
    <property type="component" value="Chromosome 3"/>
</dbReference>
<evidence type="ECO:0000313" key="4">
    <source>
        <dbReference type="EMBL" id="QGN15030.1"/>
    </source>
</evidence>
<dbReference type="Pfam" id="PF11951">
    <property type="entry name" value="Fungal_trans_2"/>
    <property type="match status" value="1"/>
</dbReference>